<dbReference type="Pfam" id="PF07484">
    <property type="entry name" value="Collar"/>
    <property type="match status" value="2"/>
</dbReference>
<sequence>MEIMLPPNPGSTPVGTVLMYAGATSGSSILNRHAAGWIICDGSTYPFTQFPDLYKVIGHTYGGNEEVFAVPSYQGLFLRGIDAMAGPGKEAGQPTAPGADLPLSGNTGGSASPLQMDDFAAHMHAYGYYNKYRESIHSLSHKSLSGSQQNEFNSPVDNETRPVHQRVNYIIKAVASPGAVPVGAVVPYSGDIKNEGNFRAAGWLPCIGTNLKIRDYTNLFQAISNFYGAEDEHSFRLPDFRGQFIRGVQGEVPSSDNSNALNETRPNNINVNYLIKC</sequence>
<dbReference type="Gene3D" id="3.90.1340.10">
    <property type="entry name" value="Phage tail collar domain"/>
    <property type="match status" value="2"/>
</dbReference>
<dbReference type="STRING" id="1004.SAMN05661012_00985"/>
<feature type="region of interest" description="Disordered" evidence="1">
    <location>
        <begin position="88"/>
        <end position="107"/>
    </location>
</feature>
<gene>
    <name evidence="3" type="ORF">SAMN05661012_00985</name>
</gene>
<organism evidence="3 4">
    <name type="scientific">Chitinophaga sancti</name>
    <dbReference type="NCBI Taxonomy" id="1004"/>
    <lineage>
        <taxon>Bacteria</taxon>
        <taxon>Pseudomonadati</taxon>
        <taxon>Bacteroidota</taxon>
        <taxon>Chitinophagia</taxon>
        <taxon>Chitinophagales</taxon>
        <taxon>Chitinophagaceae</taxon>
        <taxon>Chitinophaga</taxon>
    </lineage>
</organism>
<dbReference type="SUPFAM" id="SSF88874">
    <property type="entry name" value="Receptor-binding domain of short tail fibre protein gp12"/>
    <property type="match status" value="2"/>
</dbReference>
<evidence type="ECO:0000313" key="4">
    <source>
        <dbReference type="Proteomes" id="UP000183788"/>
    </source>
</evidence>
<evidence type="ECO:0000313" key="3">
    <source>
        <dbReference type="EMBL" id="SFW27905.1"/>
    </source>
</evidence>
<protein>
    <submittedName>
        <fullName evidence="3">Phage Tail Collar Domain</fullName>
    </submittedName>
</protein>
<dbReference type="InterPro" id="IPR011083">
    <property type="entry name" value="Phage_tail_collar_dom"/>
</dbReference>
<proteinExistence type="predicted"/>
<feature type="domain" description="Phage tail collar" evidence="2">
    <location>
        <begin position="196"/>
        <end position="245"/>
    </location>
</feature>
<feature type="domain" description="Phage tail collar" evidence="2">
    <location>
        <begin position="15"/>
        <end position="77"/>
    </location>
</feature>
<dbReference type="Proteomes" id="UP000183788">
    <property type="component" value="Unassembled WGS sequence"/>
</dbReference>
<name>A0A1K1MXZ2_9BACT</name>
<accession>A0A1K1MXZ2</accession>
<evidence type="ECO:0000256" key="1">
    <source>
        <dbReference type="SAM" id="MobiDB-lite"/>
    </source>
</evidence>
<reference evidence="3 4" key="1">
    <citation type="submission" date="2016-11" db="EMBL/GenBank/DDBJ databases">
        <authorList>
            <person name="Jaros S."/>
            <person name="Januszkiewicz K."/>
            <person name="Wedrychowicz H."/>
        </authorList>
    </citation>
    <scope>NUCLEOTIDE SEQUENCE [LARGE SCALE GENOMIC DNA]</scope>
    <source>
        <strain evidence="3 4">DSM 784</strain>
    </source>
</reference>
<dbReference type="InterPro" id="IPR037053">
    <property type="entry name" value="Phage_tail_collar_dom_sf"/>
</dbReference>
<dbReference type="AlphaFoldDB" id="A0A1K1MXZ2"/>
<dbReference type="OrthoDB" id="9810174at2"/>
<evidence type="ECO:0000259" key="2">
    <source>
        <dbReference type="Pfam" id="PF07484"/>
    </source>
</evidence>
<dbReference type="EMBL" id="FPIZ01000002">
    <property type="protein sequence ID" value="SFW27905.1"/>
    <property type="molecule type" value="Genomic_DNA"/>
</dbReference>